<organism evidence="1 2">
    <name type="scientific">Croceicoccus naphthovorans</name>
    <dbReference type="NCBI Taxonomy" id="1348774"/>
    <lineage>
        <taxon>Bacteria</taxon>
        <taxon>Pseudomonadati</taxon>
        <taxon>Pseudomonadota</taxon>
        <taxon>Alphaproteobacteria</taxon>
        <taxon>Sphingomonadales</taxon>
        <taxon>Erythrobacteraceae</taxon>
        <taxon>Croceicoccus</taxon>
    </lineage>
</organism>
<dbReference type="Proteomes" id="UP000035287">
    <property type="component" value="Chromosome"/>
</dbReference>
<proteinExistence type="predicted"/>
<evidence type="ECO:0000313" key="2">
    <source>
        <dbReference type="Proteomes" id="UP000035287"/>
    </source>
</evidence>
<dbReference type="InterPro" id="IPR028087">
    <property type="entry name" value="Tad_N"/>
</dbReference>
<name>A0A0G3XGR2_9SPHN</name>
<protein>
    <submittedName>
        <fullName evidence="1">Uncharacterized protein</fullName>
    </submittedName>
</protein>
<gene>
    <name evidence="1" type="ORF">AB433_05330</name>
</gene>
<dbReference type="AlphaFoldDB" id="A0A0G3XGR2"/>
<dbReference type="PATRIC" id="fig|1348774.3.peg.1119"/>
<reference evidence="1 2" key="1">
    <citation type="submission" date="2015-06" db="EMBL/GenBank/DDBJ databases">
        <authorList>
            <person name="Zeng Y."/>
            <person name="Huang Y."/>
        </authorList>
    </citation>
    <scope>NUCLEOTIDE SEQUENCE [LARGE SCALE GENOMIC DNA]</scope>
    <source>
        <strain evidence="1 2">PQ-2</strain>
    </source>
</reference>
<dbReference type="EMBL" id="CP011770">
    <property type="protein sequence ID" value="AKM09533.1"/>
    <property type="molecule type" value="Genomic_DNA"/>
</dbReference>
<dbReference type="OrthoDB" id="8014659at2"/>
<dbReference type="Pfam" id="PF13400">
    <property type="entry name" value="Tad"/>
    <property type="match status" value="1"/>
</dbReference>
<dbReference type="STRING" id="1348774.AB433_05330"/>
<sequence>MKLRALREFGSDQTAAIAPIYALSLFGLIGMAGVGFDYARLMALDTELQNAADQLALAAATQLDEQDDSITRAESAGRNFFASSTSDYTNETRISNIDDGGGDDKRLITSVTFNFYQGYDDQNDQPDTLISPSSGSYTAAQQRSAHVVEAVVGRRSVQFALTPIVGAIAGDAGGSAMATMDTAYCKVPPLMVCQPPSNPNLGAIDASGNIPDRGKGMQLHFLPNGKTDFDDTIDTSTVPGLFGFLEFPYPNPSGNGNPNTSLGWEVPNPGCTDDSVDARAGVRVPEQLALNTRFGIYDKSASGYSCNSATGTFCPSSNASRDLVVDISVNNQSASDIAAYSCPASPPNNANFEKISNFSNLAGYNNERPAGYSRDNCHKSGTCGVIGTTAYDWNFADYMQRVHGFTVTPGDSTTYPSGLSGQARYDVYKWEKAISTRTDPYRAGYRVEAKNNGNTTHYYCAYPRPQEGTPVETPTVRKDRRLLQVASVDCSNVTGKTVTIDRYIDVFLVEPARDSGSQKEFYVEILGEDPNAGSNTTFQQFAKRKAVLIR</sequence>
<dbReference type="KEGG" id="cna:AB433_05330"/>
<evidence type="ECO:0000313" key="1">
    <source>
        <dbReference type="EMBL" id="AKM09533.1"/>
    </source>
</evidence>
<dbReference type="RefSeq" id="WP_047820221.1">
    <property type="nucleotide sequence ID" value="NZ_CP011770.1"/>
</dbReference>
<keyword evidence="2" id="KW-1185">Reference proteome</keyword>
<accession>A0A0G3XGR2</accession>